<dbReference type="EMBL" id="JBHSQS010000028">
    <property type="protein sequence ID" value="MFC5927297.1"/>
    <property type="molecule type" value="Genomic_DNA"/>
</dbReference>
<gene>
    <name evidence="3" type="ORF">ACFQGL_28545</name>
</gene>
<dbReference type="SUPFAM" id="SSF52540">
    <property type="entry name" value="P-loop containing nucleoside triphosphate hydrolases"/>
    <property type="match status" value="1"/>
</dbReference>
<evidence type="ECO:0000313" key="3">
    <source>
        <dbReference type="EMBL" id="MFC5927297.1"/>
    </source>
</evidence>
<protein>
    <submittedName>
        <fullName evidence="3">NACHT domain-containing protein</fullName>
    </submittedName>
</protein>
<sequence>MKIEISGDDRTHGVPCLIRAEIDEAVDDLEVTFTDGRRVLIQLKKSLKLTTTEESPFRKVIDQWVEQVAVDPNGCVPMVALSATATVEIEHLAEALDRRRDPHAALPTPSEHKALTKLTSAMSRLAPAVRDAVLDRASIVVFPWHARRGGPPVAAALLDGNVVAAGQGHAATSELARAHRRSASLRTGLDLEQWIDRLARPPFDLISDSAASASARRSAERVAVERYSRRVGSPGGIDLLAFGADLPLIDTTIRCDVGPLDEENVRVDLDIFFRRYGRVLLLGAPGSGKSTAMRDIVRREAERRWTLPVLVDLRSLLASGASDRAYLPSLAAERHPLEQLAVIATEVAEPADRDVLMGAIHRAAGEGRLLLCLDSLDETREHRREVIRWVRRLLAHLHPDCDVLLATRSSAHASAAVLGWRVARMLSPLSPQSVAEPIVRAVASRDGRDDAWINNRLQEISDRLMENPYLAETPLLVTALALETSGQRMPARRTGMAPLMDAVIRRVAHDWERRSGRRGISMPAVPSAQIEEALIDTLAMIGWESVTSARPPSESRVGNLLTERFHTEHGLVPGIARALARACLDFWDEAGVLVRDDNGGIDPRARNVIETSAARHLAESLEPARRDLLVQAAADPSMTQVLSLAVSLEPDPLIPLAEMGTSIDDIDVLLAAAHGIAGREDAPERATAGLIALLGERAAAHNERAMDVVAAVTRVPSPPVRSDQVRDIVRGAVPPEHLPTWEALLAHRWNEPHAFSSCLDLAMSMPAVDGSDHPYVNDEGILDFGTTSPHEVAFSEVVLGAVVRLHSGQPNVAERVEEVAYRHCSYGTYNKVRDLLVQRGYVPRKRRSLLDENYLADWTVRSRTAHKWLLGRMQELGAPHELRPVERRRLHHVGMLVEGLAFMTLEAGSLERAIAVDSTSLSAMIAFIVECAGIDRDALASEAAVRLVESAATQDLHVGLDHDPPSCRLTRWDTIDVTATIEWLGTLFARSYLLARQAQLALAQVPPEFRSLACGQAQTAATDTTVPTRNRFLAASLALYLDREKLVRRWRHDEDPVLLSAAMAGVRDAPDRQIILAEGLRHADALVRSNAAENIRDIDMVDSRIVEALQQALSAQPQATCRYCGLGGQDLGQGNCSRCQLSLPNPLRAVRQALALRPSDRDDATSTSSTAHPSSIAEPNPERISP</sequence>
<dbReference type="Gene3D" id="3.40.50.300">
    <property type="entry name" value="P-loop containing nucleotide triphosphate hydrolases"/>
    <property type="match status" value="1"/>
</dbReference>
<dbReference type="InterPro" id="IPR027417">
    <property type="entry name" value="P-loop_NTPase"/>
</dbReference>
<feature type="compositionally biased region" description="Low complexity" evidence="1">
    <location>
        <begin position="1165"/>
        <end position="1175"/>
    </location>
</feature>
<feature type="domain" description="NACHT" evidence="2">
    <location>
        <begin position="279"/>
        <end position="414"/>
    </location>
</feature>
<evidence type="ECO:0000313" key="4">
    <source>
        <dbReference type="Proteomes" id="UP001596226"/>
    </source>
</evidence>
<organism evidence="3 4">
    <name type="scientific">Micromonospora vulcania</name>
    <dbReference type="NCBI Taxonomy" id="1441873"/>
    <lineage>
        <taxon>Bacteria</taxon>
        <taxon>Bacillati</taxon>
        <taxon>Actinomycetota</taxon>
        <taxon>Actinomycetes</taxon>
        <taxon>Micromonosporales</taxon>
        <taxon>Micromonosporaceae</taxon>
        <taxon>Micromonospora</taxon>
    </lineage>
</organism>
<comment type="caution">
    <text evidence="3">The sequence shown here is derived from an EMBL/GenBank/DDBJ whole genome shotgun (WGS) entry which is preliminary data.</text>
</comment>
<dbReference type="Pfam" id="PF05729">
    <property type="entry name" value="NACHT"/>
    <property type="match status" value="1"/>
</dbReference>
<dbReference type="InterPro" id="IPR007111">
    <property type="entry name" value="NACHT_NTPase"/>
</dbReference>
<reference evidence="4" key="1">
    <citation type="journal article" date="2019" name="Int. J. Syst. Evol. Microbiol.">
        <title>The Global Catalogue of Microorganisms (GCM) 10K type strain sequencing project: providing services to taxonomists for standard genome sequencing and annotation.</title>
        <authorList>
            <consortium name="The Broad Institute Genomics Platform"/>
            <consortium name="The Broad Institute Genome Sequencing Center for Infectious Disease"/>
            <person name="Wu L."/>
            <person name="Ma J."/>
        </authorList>
    </citation>
    <scope>NUCLEOTIDE SEQUENCE [LARGE SCALE GENOMIC DNA]</scope>
    <source>
        <strain evidence="4">CGMCC 4.7144</strain>
    </source>
</reference>
<feature type="region of interest" description="Disordered" evidence="1">
    <location>
        <begin position="1156"/>
        <end position="1186"/>
    </location>
</feature>
<accession>A0ABW1HFN3</accession>
<name>A0ABW1HFN3_9ACTN</name>
<proteinExistence type="predicted"/>
<dbReference type="RefSeq" id="WP_377515683.1">
    <property type="nucleotide sequence ID" value="NZ_JBHSQS010000028.1"/>
</dbReference>
<dbReference type="Proteomes" id="UP001596226">
    <property type="component" value="Unassembled WGS sequence"/>
</dbReference>
<evidence type="ECO:0000256" key="1">
    <source>
        <dbReference type="SAM" id="MobiDB-lite"/>
    </source>
</evidence>
<evidence type="ECO:0000259" key="2">
    <source>
        <dbReference type="Pfam" id="PF05729"/>
    </source>
</evidence>
<keyword evidence="4" id="KW-1185">Reference proteome</keyword>